<evidence type="ECO:0000313" key="2">
    <source>
        <dbReference type="Proteomes" id="UP000041254"/>
    </source>
</evidence>
<keyword evidence="2" id="KW-1185">Reference proteome</keyword>
<dbReference type="VEuPathDB" id="CryptoDB:Vbra_18269"/>
<dbReference type="EMBL" id="CDMY01000708">
    <property type="protein sequence ID" value="CEM31011.1"/>
    <property type="molecule type" value="Genomic_DNA"/>
</dbReference>
<dbReference type="AlphaFoldDB" id="A0A0G4GLM0"/>
<organism evidence="1 2">
    <name type="scientific">Vitrella brassicaformis (strain CCMP3155)</name>
    <dbReference type="NCBI Taxonomy" id="1169540"/>
    <lineage>
        <taxon>Eukaryota</taxon>
        <taxon>Sar</taxon>
        <taxon>Alveolata</taxon>
        <taxon>Colpodellida</taxon>
        <taxon>Vitrellaceae</taxon>
        <taxon>Vitrella</taxon>
    </lineage>
</organism>
<protein>
    <submittedName>
        <fullName evidence="1">Uncharacterized protein</fullName>
    </submittedName>
</protein>
<name>A0A0G4GLM0_VITBC</name>
<dbReference type="Proteomes" id="UP000041254">
    <property type="component" value="Unassembled WGS sequence"/>
</dbReference>
<accession>A0A0G4GLM0</accession>
<proteinExistence type="predicted"/>
<dbReference type="PhylomeDB" id="A0A0G4GLM0"/>
<sequence length="768" mass="85157">MSKRTRASPASQGLDDLTARFSQLAGLQQRVAELHRRVERVFELRAARDNSSESDHLSGQCAVLLSLLKTIAHTDSCAQTASLIRLAHTKCDFIYATLQRPSLSASPLIMLPESCFSDHICPLIGTRSTLTDLAPSYPSLHTISRKPTTHKMLHLGTDSARVIEMTQRQVAVWGAAFSKAKRAFMECAPSTGVVELLERASISLEELEAWSDGESVAHRLEPKPREGRGEIVFPVLTRVKLAGWWIRVADNRRWMPTSLVDVHLRDMVVQNDDVGAWDEPEKCSGQHSSSCKSWLAGTGPHRVVLEVAPDEDGRELAWQLEDLRSLVKPSIKQLKGVRCRPGVHSTRQELARVANVTLQLEELGVDTNEDDEATDTEMLEVVERLRSSWLAPSGIITFNCRPGVSFDVLIGLRRLGDCPSWAGTLTHLASLVTRVQFPSALAASFSVSYLLPQLVFSRAEKLVLCNVAASAGSEPLPLPDVFLSHISDAHFPRVATLDLYQVVGMRQEAVGKALDLKSIREVQFDKSFDQRARLFVPFFFPHCLATCSPTGPPLHIKPHFYSGDVSVLTGVWSLWEGGTGATSNGHQRGLEKRVQKISVSVQWYDTRRTVYRCDKRKESDESEDEGSDQGEDGGVFPVCLHAIDKCPLLDSIVLQRSFRSLSVDELGASPQPVKSQLLSSGFVAVQTGHDKVELYRVFGCLFPRWLAAHVSALSPCAIFAPRTTMDDAVSLPEALLAHLGLRFPRFIARHLSSEWQTALRQEVFSRWQ</sequence>
<evidence type="ECO:0000313" key="1">
    <source>
        <dbReference type="EMBL" id="CEM31011.1"/>
    </source>
</evidence>
<reference evidence="1 2" key="1">
    <citation type="submission" date="2014-11" db="EMBL/GenBank/DDBJ databases">
        <authorList>
            <person name="Zhu J."/>
            <person name="Qi W."/>
            <person name="Song R."/>
        </authorList>
    </citation>
    <scope>NUCLEOTIDE SEQUENCE [LARGE SCALE GENOMIC DNA]</scope>
</reference>
<dbReference type="InParanoid" id="A0A0G4GLM0"/>
<gene>
    <name evidence="1" type="ORF">Vbra_18269</name>
</gene>